<reference evidence="2 5" key="2">
    <citation type="submission" date="2024-07" db="EMBL/GenBank/DDBJ databases">
        <title>Active virus-host system and metabolic interactions in a Lokiarchaeon culture.</title>
        <authorList>
            <person name="Ponce Toledo R.I."/>
            <person name="Rodrigues Oliveira T."/>
            <person name="Schleper C."/>
        </authorList>
    </citation>
    <scope>NUCLEOTIDE SEQUENCE [LARGE SCALE GENOMIC DNA]</scope>
    <source>
        <strain evidence="2 5">B35</strain>
    </source>
</reference>
<dbReference type="EMBL" id="JBFSOO010000013">
    <property type="protein sequence ID" value="MEZ6854697.1"/>
    <property type="molecule type" value="Genomic_DNA"/>
</dbReference>
<comment type="caution">
    <text evidence="3">The sequence shown here is derived from an EMBL/GenBank/DDBJ whole genome shotgun (WGS) entry which is preliminary data.</text>
</comment>
<dbReference type="NCBIfam" id="NF047752">
    <property type="entry name" value="MntA_antitoxin"/>
    <property type="match status" value="1"/>
</dbReference>
<dbReference type="SUPFAM" id="SSF81301">
    <property type="entry name" value="Nucleotidyltransferase"/>
    <property type="match status" value="1"/>
</dbReference>
<evidence type="ECO:0000313" key="2">
    <source>
        <dbReference type="EMBL" id="MEZ6854697.1"/>
    </source>
</evidence>
<gene>
    <name evidence="2" type="ORF">AB2Z07_14405</name>
    <name evidence="3" type="ORF">SAMN05660830_01313</name>
</gene>
<name>A0A8G2C8W7_9BACT</name>
<proteinExistence type="predicted"/>
<evidence type="ECO:0000313" key="5">
    <source>
        <dbReference type="Proteomes" id="UP001568358"/>
    </source>
</evidence>
<dbReference type="PANTHER" id="PTHR43852:SF3">
    <property type="entry name" value="NUCLEOTIDYLTRANSFERASE"/>
    <property type="match status" value="1"/>
</dbReference>
<dbReference type="CDD" id="cd05403">
    <property type="entry name" value="NT_KNTase_like"/>
    <property type="match status" value="1"/>
</dbReference>
<dbReference type="EMBL" id="FQZR01000003">
    <property type="protein sequence ID" value="SHI99884.1"/>
    <property type="molecule type" value="Genomic_DNA"/>
</dbReference>
<dbReference type="Proteomes" id="UP000184001">
    <property type="component" value="Unassembled WGS sequence"/>
</dbReference>
<keyword evidence="5" id="KW-1185">Reference proteome</keyword>
<dbReference type="RefSeq" id="WP_020000721.1">
    <property type="nucleotide sequence ID" value="NZ_CP192217.1"/>
</dbReference>
<dbReference type="Proteomes" id="UP001568358">
    <property type="component" value="Unassembled WGS sequence"/>
</dbReference>
<dbReference type="InterPro" id="IPR052930">
    <property type="entry name" value="TA_antitoxin_MntA"/>
</dbReference>
<dbReference type="AlphaFoldDB" id="A0A8G2C8W7"/>
<dbReference type="PANTHER" id="PTHR43852">
    <property type="entry name" value="NUCLEOTIDYLTRANSFERASE"/>
    <property type="match status" value="1"/>
</dbReference>
<organism evidence="3 4">
    <name type="scientific">Halodesulfovibrio aestuarii</name>
    <dbReference type="NCBI Taxonomy" id="126333"/>
    <lineage>
        <taxon>Bacteria</taxon>
        <taxon>Pseudomonadati</taxon>
        <taxon>Thermodesulfobacteriota</taxon>
        <taxon>Desulfovibrionia</taxon>
        <taxon>Desulfovibrionales</taxon>
        <taxon>Desulfovibrionaceae</taxon>
        <taxon>Halodesulfovibrio</taxon>
    </lineage>
</organism>
<dbReference type="Pfam" id="PF18765">
    <property type="entry name" value="Polbeta"/>
    <property type="match status" value="1"/>
</dbReference>
<evidence type="ECO:0000313" key="3">
    <source>
        <dbReference type="EMBL" id="SHI99884.1"/>
    </source>
</evidence>
<dbReference type="InterPro" id="IPR043519">
    <property type="entry name" value="NT_sf"/>
</dbReference>
<accession>A0A8G2C8W7</accession>
<dbReference type="InterPro" id="IPR041633">
    <property type="entry name" value="Polbeta"/>
</dbReference>
<keyword evidence="3" id="KW-0808">Transferase</keyword>
<evidence type="ECO:0000259" key="1">
    <source>
        <dbReference type="Pfam" id="PF18765"/>
    </source>
</evidence>
<sequence>MDKITLKKNIAGVLAAHKEIQLGIVFGSAAAGTMRADSDVDVAVFASKPLSVSLRLDLIAELSLALGREVDVVDLYSAEGVILHQVLTKGEVVLKRSDLIHAMLIKRMLFDQADMEPLRCRIVESRLQRGFNG</sequence>
<feature type="domain" description="Polymerase beta nucleotidyltransferase" evidence="1">
    <location>
        <begin position="8"/>
        <end position="97"/>
    </location>
</feature>
<dbReference type="GO" id="GO:0016740">
    <property type="term" value="F:transferase activity"/>
    <property type="evidence" value="ECO:0007669"/>
    <property type="project" value="UniProtKB-KW"/>
</dbReference>
<evidence type="ECO:0000313" key="4">
    <source>
        <dbReference type="Proteomes" id="UP000184001"/>
    </source>
</evidence>
<dbReference type="Gene3D" id="3.30.460.10">
    <property type="entry name" value="Beta Polymerase, domain 2"/>
    <property type="match status" value="1"/>
</dbReference>
<protein>
    <submittedName>
        <fullName evidence="3">Nucleotidyltransferase domain-containing protein</fullName>
    </submittedName>
</protein>
<reference evidence="3 4" key="1">
    <citation type="submission" date="2016-11" db="EMBL/GenBank/DDBJ databases">
        <authorList>
            <person name="Varghese N."/>
            <person name="Submissions S."/>
        </authorList>
    </citation>
    <scope>NUCLEOTIDE SEQUENCE [LARGE SCALE GENOMIC DNA]</scope>
    <source>
        <strain evidence="3 4">DSM 17919</strain>
    </source>
</reference>